<dbReference type="Gene3D" id="3.30.40.10">
    <property type="entry name" value="Zinc/RING finger domain, C3HC4 (zinc finger)"/>
    <property type="match status" value="3"/>
</dbReference>
<feature type="compositionally biased region" description="Polar residues" evidence="5">
    <location>
        <begin position="884"/>
        <end position="899"/>
    </location>
</feature>
<dbReference type="InterPro" id="IPR013083">
    <property type="entry name" value="Znf_RING/FYVE/PHD"/>
</dbReference>
<dbReference type="InterPro" id="IPR011011">
    <property type="entry name" value="Znf_FYVE_PHD"/>
</dbReference>
<feature type="compositionally biased region" description="Low complexity" evidence="5">
    <location>
        <begin position="965"/>
        <end position="979"/>
    </location>
</feature>
<name>A0AA91PVT2_CLALS</name>
<dbReference type="GO" id="GO:0008270">
    <property type="term" value="F:zinc ion binding"/>
    <property type="evidence" value="ECO:0007669"/>
    <property type="project" value="UniProtKB-KW"/>
</dbReference>
<accession>A0AA91PVT2</accession>
<evidence type="ECO:0000256" key="4">
    <source>
        <dbReference type="PROSITE-ProRule" id="PRU00146"/>
    </source>
</evidence>
<dbReference type="InterPro" id="IPR001025">
    <property type="entry name" value="BAH_dom"/>
</dbReference>
<feature type="domain" description="BAH" evidence="7">
    <location>
        <begin position="141"/>
        <end position="280"/>
    </location>
</feature>
<proteinExistence type="predicted"/>
<dbReference type="InterPro" id="IPR001965">
    <property type="entry name" value="Znf_PHD"/>
</dbReference>
<dbReference type="SMART" id="SM00249">
    <property type="entry name" value="PHD"/>
    <property type="match status" value="3"/>
</dbReference>
<dbReference type="GO" id="GO:0036205">
    <property type="term" value="P:histone catabolic process"/>
    <property type="evidence" value="ECO:0007669"/>
    <property type="project" value="TreeGrafter"/>
</dbReference>
<dbReference type="CDD" id="cd15497">
    <property type="entry name" value="PHD1_Snt2p_like"/>
    <property type="match status" value="1"/>
</dbReference>
<feature type="compositionally biased region" description="Polar residues" evidence="5">
    <location>
        <begin position="916"/>
        <end position="928"/>
    </location>
</feature>
<dbReference type="Gene3D" id="1.10.10.60">
    <property type="entry name" value="Homeodomain-like"/>
    <property type="match status" value="1"/>
</dbReference>
<feature type="region of interest" description="Disordered" evidence="5">
    <location>
        <begin position="389"/>
        <end position="429"/>
    </location>
</feature>
<feature type="compositionally biased region" description="Basic and acidic residues" evidence="5">
    <location>
        <begin position="533"/>
        <end position="547"/>
    </location>
</feature>
<evidence type="ECO:0000313" key="8">
    <source>
        <dbReference type="EMBL" id="OVF05535.1"/>
    </source>
</evidence>
<dbReference type="GO" id="GO:0003682">
    <property type="term" value="F:chromatin binding"/>
    <property type="evidence" value="ECO:0007669"/>
    <property type="project" value="InterPro"/>
</dbReference>
<evidence type="ECO:0000256" key="3">
    <source>
        <dbReference type="ARBA" id="ARBA00022833"/>
    </source>
</evidence>
<dbReference type="PROSITE" id="PS50016">
    <property type="entry name" value="ZF_PHD_2"/>
    <property type="match status" value="1"/>
</dbReference>
<dbReference type="InterPro" id="IPR019787">
    <property type="entry name" value="Znf_PHD-finger"/>
</dbReference>
<dbReference type="Gene3D" id="2.30.30.490">
    <property type="match status" value="1"/>
</dbReference>
<evidence type="ECO:0000256" key="1">
    <source>
        <dbReference type="ARBA" id="ARBA00022723"/>
    </source>
</evidence>
<comment type="caution">
    <text evidence="8">The sequence shown here is derived from an EMBL/GenBank/DDBJ whole genome shotgun (WGS) entry which is preliminary data.</text>
</comment>
<evidence type="ECO:0000259" key="6">
    <source>
        <dbReference type="PROSITE" id="PS50016"/>
    </source>
</evidence>
<sequence length="1507" mass="169625">MAQSRPKRKAACNKNYSDAIIESRFDDIVKPAQANPRNGSRRRGISASPSKSTGSPSAQKSTGKVPYNWQPPPSDADVFSRRLNLTDATVDTKKQVLSCPHQPFEASSFNILDEAEPLAALLSEHTGQKQPKPRRSPQTVFQLKKGDFIYMVSEPPGEPYYIGRIMGFKEKKKEEVDDDASKYLFQIQWFYRPRDISKQTSDSRLLFASMHSDTCPLASFRGLVTVKHKAEVEETYTPPKNMKDSSPAYSSALEYYCSFPNHFYFDKLFDRYMIKFYDIIKTSTLLQYIDNTTNNSRNFLLALNKRYEFIFMESSRTKQFLNNFNSTSSSHCHVCAEWCSSNESVVCAGCNKNFHMLCLDPPLLKKPSRGFSWSCAVCTKKHELEHRSRKTLMLSHDNKTTNEQELSEASAPPSPKEAEEPEAAEEKAHETILPKYELMAIEYLRNDASVSVEERRLREEWALRYLGKHARLEDAVDPDDRSPYPRACTNLGARFQASNIPEFEGHPLVYYDPERQERTNKTKKSSGSNKSKKKEEHEEKELEKLPVPKEFQNVPPRDFPQWLQPRPKGYIERGVDDGEGKTCTLMWKASEEDKADDFKKFDAYIDSCKPIAARLDILANSPNFMDAIVKFYMDSHGDTTKAFELSNTLTRESLKEPTFSKEEIKRFEDGVRKNGSELYPTYKEVKTQPCSMVVRFYYLWKKTNQGRLIWGNFSGRKKKPSKDEKTDMKVTSVVDEYADSDDDSSYESEKIVRKNKMFQCKHCESYQSQKWYKITGSDGVQNNQGKKNGNGGVISALCFRCAKLWRRYAVYWEDPQEIQKRNSRGIGGYRRKVEPELIADAEKIIQYGDKEGGLCYEIDKKSVSSSILPSPSITPKKEPLSVPQPVSRNGTNGKENQVKTPVAKSSPDASRKPTPKLTSRQLSLSTKQAIKEEPKEEPAPKKRKQNSSSSSKSKPKTEDKDKLQTPAVKKTKTAVPKATAIDEDQAEKVDSDTKKKRKSPPDGEKKAATLDNQRVSKPGSSGAKRQKKSTTEASDTVSPIFNAAYRADLPRVASVGKIDKRSFPVLDKSVLEEIVDNYKLRQLTDMKSLTLQNQTPSNAKVDQPFAVSERNCSVCMEVSANEESFQETLICTNCGVNIHASCGGITVFGKQKPIKHWICDPCTNDLSPNFSTSYSCSLCLANELNYEGSILGSSTVKPDYLVPILDSGKWCHLTCAIFAYKDIFFRNLAVAPFITKEVLHASNTRSCNTAIESVSNVFLENYTSSCGICESLSGALVACDMCDENRKFHVTCAQDTAGFGLGFKLCTKKTLKANTSTHIGNAVGKLEPVLICSQHENVKYFKMREYGRRTPTGEPRPLIQLFLEDIAKSVSTKSNGPQLKAYNYISMIEKFMDKEDVSPQKARKAPHAQELATDIACAKCKVGSSPSWWAVSGESSVHCQNCHFSDSNGEESQVPEGQSLRKELHEPLGGEIHGIKNSKDHIGAVHSTFEPKPSDILAHLDSILSRT</sequence>
<reference evidence="8 9" key="1">
    <citation type="submission" date="2017-04" db="EMBL/GenBank/DDBJ databases">
        <title>Draft genome of the yeast Clavispora lusitaniae type strain CBS 6936.</title>
        <authorList>
            <person name="Durrens P."/>
            <person name="Klopp C."/>
            <person name="Biteau N."/>
            <person name="Fitton-Ouhabi V."/>
            <person name="Dementhon K."/>
            <person name="Accoceberry I."/>
            <person name="Sherman D.J."/>
            <person name="Noel T."/>
        </authorList>
    </citation>
    <scope>NUCLEOTIDE SEQUENCE [LARGE SCALE GENOMIC DNA]</scope>
    <source>
        <strain evidence="8 9">CBS 6936</strain>
    </source>
</reference>
<dbReference type="GO" id="GO:0003677">
    <property type="term" value="F:DNA binding"/>
    <property type="evidence" value="ECO:0007669"/>
    <property type="project" value="UniProtKB-KW"/>
</dbReference>
<feature type="domain" description="PHD-type" evidence="6">
    <location>
        <begin position="329"/>
        <end position="381"/>
    </location>
</feature>
<dbReference type="SMART" id="SM00439">
    <property type="entry name" value="BAH"/>
    <property type="match status" value="1"/>
</dbReference>
<evidence type="ECO:0000313" key="9">
    <source>
        <dbReference type="Proteomes" id="UP000195602"/>
    </source>
</evidence>
<organism evidence="8 9">
    <name type="scientific">Clavispora lusitaniae</name>
    <name type="common">Candida lusitaniae</name>
    <dbReference type="NCBI Taxonomy" id="36911"/>
    <lineage>
        <taxon>Eukaryota</taxon>
        <taxon>Fungi</taxon>
        <taxon>Dikarya</taxon>
        <taxon>Ascomycota</taxon>
        <taxon>Saccharomycotina</taxon>
        <taxon>Pichiomycetes</taxon>
        <taxon>Metschnikowiaceae</taxon>
        <taxon>Clavispora</taxon>
    </lineage>
</organism>
<evidence type="ECO:0000256" key="2">
    <source>
        <dbReference type="ARBA" id="ARBA00022771"/>
    </source>
</evidence>
<feature type="region of interest" description="Disordered" evidence="5">
    <location>
        <begin position="865"/>
        <end position="1035"/>
    </location>
</feature>
<dbReference type="GO" id="GO:0004842">
    <property type="term" value="F:ubiquitin-protein transferase activity"/>
    <property type="evidence" value="ECO:0007669"/>
    <property type="project" value="TreeGrafter"/>
</dbReference>
<keyword evidence="3" id="KW-0862">Zinc</keyword>
<dbReference type="PANTHER" id="PTHR47672">
    <property type="entry name" value="E3 UBIQUITIN-PROTEIN LIGASE SNT2"/>
    <property type="match status" value="1"/>
</dbReference>
<dbReference type="PANTHER" id="PTHR47672:SF1">
    <property type="entry name" value="E3 UBIQUITIN-PROTEIN LIGASE SNT2"/>
    <property type="match status" value="1"/>
</dbReference>
<feature type="region of interest" description="Disordered" evidence="5">
    <location>
        <begin position="510"/>
        <end position="575"/>
    </location>
</feature>
<protein>
    <submittedName>
        <fullName evidence="8">DNA-binding E3 ubiquitin-protein ligase</fullName>
    </submittedName>
</protein>
<dbReference type="KEGG" id="clus:A9F13_22g00803"/>
<feature type="region of interest" description="Disordered" evidence="5">
    <location>
        <begin position="25"/>
        <end position="75"/>
    </location>
</feature>
<dbReference type="PROSITE" id="PS51038">
    <property type="entry name" value="BAH"/>
    <property type="match status" value="1"/>
</dbReference>
<evidence type="ECO:0000259" key="7">
    <source>
        <dbReference type="PROSITE" id="PS51038"/>
    </source>
</evidence>
<dbReference type="Proteomes" id="UP000195602">
    <property type="component" value="Unassembled WGS sequence"/>
</dbReference>
<evidence type="ECO:0000256" key="5">
    <source>
        <dbReference type="SAM" id="MobiDB-lite"/>
    </source>
</evidence>
<keyword evidence="1" id="KW-0479">Metal-binding</keyword>
<dbReference type="Pfam" id="PF01426">
    <property type="entry name" value="BAH"/>
    <property type="match status" value="1"/>
</dbReference>
<keyword evidence="2 4" id="KW-0863">Zinc-finger</keyword>
<feature type="compositionally biased region" description="Low complexity" evidence="5">
    <location>
        <begin position="46"/>
        <end position="58"/>
    </location>
</feature>
<feature type="compositionally biased region" description="Low complexity" evidence="5">
    <location>
        <begin position="865"/>
        <end position="874"/>
    </location>
</feature>
<keyword evidence="8" id="KW-0238">DNA-binding</keyword>
<dbReference type="PROSITE" id="PS01359">
    <property type="entry name" value="ZF_PHD_1"/>
    <property type="match status" value="1"/>
</dbReference>
<dbReference type="GO" id="GO:0048189">
    <property type="term" value="C:Lid2 complex"/>
    <property type="evidence" value="ECO:0007669"/>
    <property type="project" value="TreeGrafter"/>
</dbReference>
<dbReference type="Pfam" id="PF00628">
    <property type="entry name" value="PHD"/>
    <property type="match status" value="2"/>
</dbReference>
<dbReference type="InterPro" id="IPR019786">
    <property type="entry name" value="Zinc_finger_PHD-type_CS"/>
</dbReference>
<dbReference type="CDD" id="cd15498">
    <property type="entry name" value="PHD2_Snt2p_like"/>
    <property type="match status" value="1"/>
</dbReference>
<gene>
    <name evidence="8" type="ORF">A9F13_22g00803</name>
</gene>
<dbReference type="InterPro" id="IPR043151">
    <property type="entry name" value="BAH_sf"/>
</dbReference>
<feature type="compositionally biased region" description="Polar residues" evidence="5">
    <location>
        <begin position="1010"/>
        <end position="1019"/>
    </location>
</feature>
<dbReference type="SUPFAM" id="SSF57903">
    <property type="entry name" value="FYVE/PHD zinc finger"/>
    <property type="match status" value="2"/>
</dbReference>
<dbReference type="EMBL" id="LYUB02000022">
    <property type="protein sequence ID" value="OVF05535.1"/>
    <property type="molecule type" value="Genomic_DNA"/>
</dbReference>
<feature type="compositionally biased region" description="Basic and acidic residues" evidence="5">
    <location>
        <begin position="986"/>
        <end position="1008"/>
    </location>
</feature>
<feature type="compositionally biased region" description="Basic and acidic residues" evidence="5">
    <location>
        <begin position="929"/>
        <end position="940"/>
    </location>
</feature>
<dbReference type="InterPro" id="IPR029617">
    <property type="entry name" value="Snt2"/>
</dbReference>